<evidence type="ECO:0000256" key="5">
    <source>
        <dbReference type="ARBA" id="ARBA00023239"/>
    </source>
</evidence>
<evidence type="ECO:0000256" key="4">
    <source>
        <dbReference type="ARBA" id="ARBA00022842"/>
    </source>
</evidence>
<sequence>MFPTVTHTTTPDCEPSQFILPDLVNDCHYPLRQNPHCHAVSRASDQWLVDVAQLVEPEIRGYIDMDIGAFVATCYPDADAFHLQVCSDFTAWLFIIDDWMEYGVVDVQGVRESCNFAFRDPINFDTEQLGAKMCKLFFSRFRETAGPGCTERFIHGGELFFAAVAKQVDDHPKGHIYDLESYIALRRDLSAMKICFPLIQCVARIDLPDEVLSHPVVMALEDAINDHVAWSNDILSYNKEQSYGDAHLENIVAVLMNERGLDLQGAMDYAGQMCKDAIQRFDSNRARLPSWEEEVDRQVAIYVEGMQNWMVGSLHWHFNSARYAIKQDRVVKLLPKKHL</sequence>
<gene>
    <name evidence="7" type="ORF">EV702DRAFT_1109744</name>
</gene>
<comment type="caution">
    <text evidence="7">The sequence shown here is derived from an EMBL/GenBank/DDBJ whole genome shotgun (WGS) entry which is preliminary data.</text>
</comment>
<dbReference type="Proteomes" id="UP000714275">
    <property type="component" value="Unassembled WGS sequence"/>
</dbReference>
<dbReference type="GO" id="GO:0046872">
    <property type="term" value="F:metal ion binding"/>
    <property type="evidence" value="ECO:0007669"/>
    <property type="project" value="UniProtKB-KW"/>
</dbReference>
<proteinExistence type="inferred from homology"/>
<protein>
    <recommendedName>
        <fullName evidence="6">Terpene synthase</fullName>
        <ecNumber evidence="6">4.2.3.-</ecNumber>
    </recommendedName>
</protein>
<name>A0A9P7D2S0_9AGAM</name>
<evidence type="ECO:0000256" key="6">
    <source>
        <dbReference type="RuleBase" id="RU366034"/>
    </source>
</evidence>
<reference evidence="7" key="1">
    <citation type="journal article" date="2020" name="New Phytol.">
        <title>Comparative genomics reveals dynamic genome evolution in host specialist ectomycorrhizal fungi.</title>
        <authorList>
            <person name="Lofgren L.A."/>
            <person name="Nguyen N.H."/>
            <person name="Vilgalys R."/>
            <person name="Ruytinx J."/>
            <person name="Liao H.L."/>
            <person name="Branco S."/>
            <person name="Kuo A."/>
            <person name="LaButti K."/>
            <person name="Lipzen A."/>
            <person name="Andreopoulos W."/>
            <person name="Pangilinan J."/>
            <person name="Riley R."/>
            <person name="Hundley H."/>
            <person name="Na H."/>
            <person name="Barry K."/>
            <person name="Grigoriev I.V."/>
            <person name="Stajich J.E."/>
            <person name="Kennedy P.G."/>
        </authorList>
    </citation>
    <scope>NUCLEOTIDE SEQUENCE</scope>
    <source>
        <strain evidence="7">DOB743</strain>
    </source>
</reference>
<comment type="cofactor">
    <cofactor evidence="1 6">
        <name>Mg(2+)</name>
        <dbReference type="ChEBI" id="CHEBI:18420"/>
    </cofactor>
</comment>
<dbReference type="Pfam" id="PF19086">
    <property type="entry name" value="Terpene_syn_C_2"/>
    <property type="match status" value="1"/>
</dbReference>
<dbReference type="PANTHER" id="PTHR35201:SF4">
    <property type="entry name" value="BETA-PINACENE SYNTHASE-RELATED"/>
    <property type="match status" value="1"/>
</dbReference>
<evidence type="ECO:0000313" key="7">
    <source>
        <dbReference type="EMBL" id="KAG1776326.1"/>
    </source>
</evidence>
<dbReference type="SFLD" id="SFLDS00005">
    <property type="entry name" value="Isoprenoid_Synthase_Type_I"/>
    <property type="match status" value="1"/>
</dbReference>
<dbReference type="EC" id="4.2.3.-" evidence="6"/>
<comment type="similarity">
    <text evidence="2 6">Belongs to the terpene synthase family.</text>
</comment>
<dbReference type="GO" id="GO:0008299">
    <property type="term" value="P:isoprenoid biosynthetic process"/>
    <property type="evidence" value="ECO:0007669"/>
    <property type="project" value="UniProtKB-ARBA"/>
</dbReference>
<evidence type="ECO:0000256" key="2">
    <source>
        <dbReference type="ARBA" id="ARBA00006333"/>
    </source>
</evidence>
<dbReference type="SFLD" id="SFLDG01020">
    <property type="entry name" value="Terpene_Cyclase_Like_2"/>
    <property type="match status" value="1"/>
</dbReference>
<dbReference type="InterPro" id="IPR034686">
    <property type="entry name" value="Terpene_cyclase-like_2"/>
</dbReference>
<dbReference type="PANTHER" id="PTHR35201">
    <property type="entry name" value="TERPENE SYNTHASE"/>
    <property type="match status" value="1"/>
</dbReference>
<dbReference type="EMBL" id="JABBWD010000027">
    <property type="protein sequence ID" value="KAG1776326.1"/>
    <property type="molecule type" value="Genomic_DNA"/>
</dbReference>
<evidence type="ECO:0000256" key="3">
    <source>
        <dbReference type="ARBA" id="ARBA00022723"/>
    </source>
</evidence>
<dbReference type="OrthoDB" id="2861623at2759"/>
<dbReference type="GO" id="GO:0010333">
    <property type="term" value="F:terpene synthase activity"/>
    <property type="evidence" value="ECO:0007669"/>
    <property type="project" value="InterPro"/>
</dbReference>
<evidence type="ECO:0000313" key="8">
    <source>
        <dbReference type="Proteomes" id="UP000714275"/>
    </source>
</evidence>
<keyword evidence="8" id="KW-1185">Reference proteome</keyword>
<keyword evidence="3 6" id="KW-0479">Metal-binding</keyword>
<accession>A0A9P7D2S0</accession>
<evidence type="ECO:0000256" key="1">
    <source>
        <dbReference type="ARBA" id="ARBA00001946"/>
    </source>
</evidence>
<keyword evidence="4 6" id="KW-0460">Magnesium</keyword>
<dbReference type="SUPFAM" id="SSF48576">
    <property type="entry name" value="Terpenoid synthases"/>
    <property type="match status" value="1"/>
</dbReference>
<organism evidence="7 8">
    <name type="scientific">Suillus placidus</name>
    <dbReference type="NCBI Taxonomy" id="48579"/>
    <lineage>
        <taxon>Eukaryota</taxon>
        <taxon>Fungi</taxon>
        <taxon>Dikarya</taxon>
        <taxon>Basidiomycota</taxon>
        <taxon>Agaricomycotina</taxon>
        <taxon>Agaricomycetes</taxon>
        <taxon>Agaricomycetidae</taxon>
        <taxon>Boletales</taxon>
        <taxon>Suillineae</taxon>
        <taxon>Suillaceae</taxon>
        <taxon>Suillus</taxon>
    </lineage>
</organism>
<dbReference type="Gene3D" id="1.10.600.10">
    <property type="entry name" value="Farnesyl Diphosphate Synthase"/>
    <property type="match status" value="1"/>
</dbReference>
<dbReference type="InterPro" id="IPR008949">
    <property type="entry name" value="Isoprenoid_synthase_dom_sf"/>
</dbReference>
<keyword evidence="5 6" id="KW-0456">Lyase</keyword>
<dbReference type="AlphaFoldDB" id="A0A9P7D2S0"/>